<name>A0A4P9VTW6_9FUNG</name>
<evidence type="ECO:0000313" key="2">
    <source>
        <dbReference type="EMBL" id="RKO82989.1"/>
    </source>
</evidence>
<organism evidence="2 3">
    <name type="scientific">Blyttiomyces helicus</name>
    <dbReference type="NCBI Taxonomy" id="388810"/>
    <lineage>
        <taxon>Eukaryota</taxon>
        <taxon>Fungi</taxon>
        <taxon>Fungi incertae sedis</taxon>
        <taxon>Chytridiomycota</taxon>
        <taxon>Chytridiomycota incertae sedis</taxon>
        <taxon>Chytridiomycetes</taxon>
        <taxon>Chytridiomycetes incertae sedis</taxon>
        <taxon>Blyttiomyces</taxon>
    </lineage>
</organism>
<sequence>MWYDVSGYDLDDDFIDDSDLLLPEPARIPTEFFICRGSVEEHFAKREQQDKRKSGAAPLPKKRRRIEYDLPESSSDWSDFEADSDSLDLDDDESHDSDGTTFLPSARDLSSPERPVRSRLQPRASGSRRVMRSAVAVSPIRKSAVKATCDETECLVVTTGDAIDGVCNLQVQSHDTGGFISHAHAPPPPTRARPQRRMPPPIELPELVIPYTVGEIASPSVLPGQPPLAAKPSIPRIVFHKSSSARNSDRVKAHDPTPRPDPNEHVRKPDLSHLVHAQQAPLVSQAWGSQSASSPAVADIPSLENGEIAITDGPARGIMPLSVAVHARDSARVSVTEIPHPDQRQHPRLFSFLPTPALPRWGIHPPPPPRDFLRSRYGHPNRENWRQSRQSRCRSRDAGPIDRDNQHRNAGPIERDNENRNAGPIERHDRHRHAGPPRTECSGLPSFHLASAEAEPATGATPGVEPSLGPARMAAGTELPAVTLEIDTSLQKVNAGVEPSSVQPQTEAGADPATQPTSLETNASLQNVNTGVKPSSGQAHITAGPDPPSKPAALKTNASPQKINAPFRSVPLPATASPSSESKKPSIFDRLGPRPLQKRSSHDAKKSYHRSWH</sequence>
<feature type="region of interest" description="Disordered" evidence="1">
    <location>
        <begin position="241"/>
        <end position="267"/>
    </location>
</feature>
<dbReference type="AlphaFoldDB" id="A0A4P9VTW6"/>
<evidence type="ECO:0000313" key="3">
    <source>
        <dbReference type="Proteomes" id="UP000269721"/>
    </source>
</evidence>
<feature type="compositionally biased region" description="Basic and acidic residues" evidence="1">
    <location>
        <begin position="394"/>
        <end position="419"/>
    </location>
</feature>
<dbReference type="EMBL" id="ML001812">
    <property type="protein sequence ID" value="RKO82989.1"/>
    <property type="molecule type" value="Genomic_DNA"/>
</dbReference>
<evidence type="ECO:0000256" key="1">
    <source>
        <dbReference type="SAM" id="MobiDB-lite"/>
    </source>
</evidence>
<feature type="region of interest" description="Disordered" evidence="1">
    <location>
        <begin position="43"/>
        <end position="131"/>
    </location>
</feature>
<feature type="region of interest" description="Disordered" evidence="1">
    <location>
        <begin position="495"/>
        <end position="613"/>
    </location>
</feature>
<keyword evidence="3" id="KW-1185">Reference proteome</keyword>
<protein>
    <submittedName>
        <fullName evidence="2">Uncharacterized protein</fullName>
    </submittedName>
</protein>
<feature type="compositionally biased region" description="Polar residues" evidence="1">
    <location>
        <begin position="514"/>
        <end position="539"/>
    </location>
</feature>
<feature type="region of interest" description="Disordered" evidence="1">
    <location>
        <begin position="360"/>
        <end position="480"/>
    </location>
</feature>
<dbReference type="Proteomes" id="UP000269721">
    <property type="component" value="Unassembled WGS sequence"/>
</dbReference>
<gene>
    <name evidence="2" type="ORF">BDK51DRAFT_47687</name>
</gene>
<feature type="compositionally biased region" description="Basic and acidic residues" evidence="1">
    <location>
        <begin position="43"/>
        <end position="53"/>
    </location>
</feature>
<accession>A0A4P9VTW6</accession>
<feature type="compositionally biased region" description="Basic and acidic residues" evidence="1">
    <location>
        <begin position="247"/>
        <end position="267"/>
    </location>
</feature>
<proteinExistence type="predicted"/>
<reference evidence="3" key="1">
    <citation type="journal article" date="2018" name="Nat. Microbiol.">
        <title>Leveraging single-cell genomics to expand the fungal tree of life.</title>
        <authorList>
            <person name="Ahrendt S.R."/>
            <person name="Quandt C.A."/>
            <person name="Ciobanu D."/>
            <person name="Clum A."/>
            <person name="Salamov A."/>
            <person name="Andreopoulos B."/>
            <person name="Cheng J.F."/>
            <person name="Woyke T."/>
            <person name="Pelin A."/>
            <person name="Henrissat B."/>
            <person name="Reynolds N.K."/>
            <person name="Benny G.L."/>
            <person name="Smith M.E."/>
            <person name="James T.Y."/>
            <person name="Grigoriev I.V."/>
        </authorList>
    </citation>
    <scope>NUCLEOTIDE SEQUENCE [LARGE SCALE GENOMIC DNA]</scope>
</reference>
<feature type="compositionally biased region" description="Acidic residues" evidence="1">
    <location>
        <begin position="78"/>
        <end position="95"/>
    </location>
</feature>